<protein>
    <recommendedName>
        <fullName evidence="10">Damage-control phosphatase ARMT1-like metal-binding domain-containing protein</fullName>
    </recommendedName>
</protein>
<evidence type="ECO:0000313" key="12">
    <source>
        <dbReference type="Proteomes" id="UP000253664"/>
    </source>
</evidence>
<dbReference type="GO" id="GO:0046872">
    <property type="term" value="F:metal ion binding"/>
    <property type="evidence" value="ECO:0007669"/>
    <property type="project" value="UniProtKB-KW"/>
</dbReference>
<keyword evidence="5" id="KW-0479">Metal-binding</keyword>
<dbReference type="PANTHER" id="PTHR12260:SF6">
    <property type="entry name" value="DAMAGE-CONTROL PHOSPHATASE ARMT1"/>
    <property type="match status" value="1"/>
</dbReference>
<evidence type="ECO:0000256" key="6">
    <source>
        <dbReference type="ARBA" id="ARBA00022801"/>
    </source>
</evidence>
<name>A0A367LP97_9HYPO</name>
<dbReference type="InterPro" id="IPR036075">
    <property type="entry name" value="ARMT-1-like_metal-bd_sf"/>
</dbReference>
<dbReference type="STRING" id="1330021.A0A367LP97"/>
<sequence>MLLQKRSKRLNWKLQAGSHREATAAAIALCEYHNPSTSHYVIAVELFPAPCLQGNSLDVELHAGLAMIACKAIPSRSTATLYVSARRCVSYEKSTLTTEAILQKVEAGLGEDVEGNPLRIDLESKTLSTAAGRLPISPILDPDWIKPRRRPRKDRPTEPTGRFRLKLARNPYGESSETCATMFLTEIYKIAQALATPLRRCANTNVTLPRYFLQDFEQVTHPSTQKPWWAPGPLSLDHVGKWSAPRSGDDDVDAEDAVIESAAEATDESKSPQTPAHPAQSIQRMPKTGGDHWQMSDATSSSSQEQEPPIPRPYRAPLTAYALCRKSVIDLIGTKKKYTSTLMSMRSGMAATPECRQVVWRQDMGDVLLAMFRRRATDALIERGHPTKNEEDQSIYTCASWDDIQHVVRRGCVLWLPHQKDAAQQYATWDIEEAHYGSKMVVHNLFWLLGDAEVRRLRDKSAVFRSNEIMVLTHWSSMGMMRLHLWNPIATRTMLESDEPELVQVEDWARPDHASGRTAPVFLIHDGGGTTFAYHCLESLDRFVYGIPNPNFYSGSRFAGGLPEMGRLYAKRIRKTVARSGFPARRNPDGTVNVLLGGWSLGGLISLEVAKELAGDGIVRVIGIVMVDSVFPFCRPKVNVLALDTSEELKTKNQILSTRCMAEAHRMVTAWEVPADRPPKVVLLRATGHVPTDGPGINLLDVYREDAMLGWGRHDESMLDAVLDVEGHHFDLFAFDRISATTAAMKRAPPPYLIGVHLDLLLTPVRPPWNSFFLSRLLAMDLDTKTRKCLLIHNSAASPLLHPHLVADRRKQTGAVDDVYRTTTATDDPEKQAEGKKLVEQLGCLKYELQHDRKLTPLEDDGYPDDSAAYNKELQALGNPTWLNVPWLFAECYLYRRISSLFQKTKRWTNYDVFARQKINTFRSSRDAVLELASRYRELVEQLRTKKPDEEAEALLFTEFFEICLWGNATDLSLLTSLSYEDIKRLQGAEARKAAEGNVLVNHLPASYQILHRARARGKKERRVDLVLDNAGFELYVDLILAGFLLLSGLATQVILRPKSIPWFVSDVIPTDFTALLNAISDPRSFFETQTEDEKLQEKAPAPLSEKQVSDMIFIFQDWAGRHAEGQLIMRPDRYWTAGGSFWRLPNEARELHEDLKGAELVIFKGDLNYRKLTGDAQWDPSTSFQEAIGPMGKGSGVNVLSLRTCKSDVVVDLPPGKDEKLRGVDSDARRWAWHGKWAVVSLSEAASTS</sequence>
<dbReference type="Gene3D" id="3.40.50.1820">
    <property type="entry name" value="alpha/beta hydrolase"/>
    <property type="match status" value="1"/>
</dbReference>
<dbReference type="PANTHER" id="PTHR12260">
    <property type="entry name" value="DAMAGE-CONTROL PHOSPHATASE ARMT1"/>
    <property type="match status" value="1"/>
</dbReference>
<keyword evidence="6" id="KW-0378">Hydrolase</keyword>
<dbReference type="GO" id="GO:0016791">
    <property type="term" value="F:phosphatase activity"/>
    <property type="evidence" value="ECO:0007669"/>
    <property type="project" value="TreeGrafter"/>
</dbReference>
<comment type="catalytic activity">
    <reaction evidence="8">
        <text>beta-D-fructose 6-phosphate = dihydroxyacetone + D-glyceraldehyde 3-phosphate</text>
        <dbReference type="Rhea" id="RHEA:28002"/>
        <dbReference type="ChEBI" id="CHEBI:16016"/>
        <dbReference type="ChEBI" id="CHEBI:57634"/>
        <dbReference type="ChEBI" id="CHEBI:59776"/>
    </reaction>
</comment>
<reference evidence="11 12" key="1">
    <citation type="journal article" date="2015" name="BMC Genomics">
        <title>Insights from the genome of Ophiocordyceps polyrhachis-furcata to pathogenicity and host specificity in insect fungi.</title>
        <authorList>
            <person name="Wichadakul D."/>
            <person name="Kobmoo N."/>
            <person name="Ingsriswang S."/>
            <person name="Tangphatsornruang S."/>
            <person name="Chantasingh D."/>
            <person name="Luangsa-ard J.J."/>
            <person name="Eurwilaichitr L."/>
        </authorList>
    </citation>
    <scope>NUCLEOTIDE SEQUENCE [LARGE SCALE GENOMIC DNA]</scope>
    <source>
        <strain evidence="11 12">BCC 54312</strain>
    </source>
</reference>
<evidence type="ECO:0000256" key="8">
    <source>
        <dbReference type="ARBA" id="ARBA00048809"/>
    </source>
</evidence>
<proteinExistence type="inferred from homology"/>
<comment type="similarity">
    <text evidence="4">Belongs to the damage-control phosphatase family. Sugar phosphate phosphatase III subfamily.</text>
</comment>
<dbReference type="EMBL" id="LKCN02000001">
    <property type="protein sequence ID" value="RCI16207.1"/>
    <property type="molecule type" value="Genomic_DNA"/>
</dbReference>
<evidence type="ECO:0000313" key="11">
    <source>
        <dbReference type="EMBL" id="RCI16207.1"/>
    </source>
</evidence>
<dbReference type="SUPFAM" id="SSF111321">
    <property type="entry name" value="AF1104-like"/>
    <property type="match status" value="1"/>
</dbReference>
<evidence type="ECO:0000256" key="1">
    <source>
        <dbReference type="ARBA" id="ARBA00001326"/>
    </source>
</evidence>
<dbReference type="GO" id="GO:0005634">
    <property type="term" value="C:nucleus"/>
    <property type="evidence" value="ECO:0007669"/>
    <property type="project" value="TreeGrafter"/>
</dbReference>
<keyword evidence="12" id="KW-1185">Reference proteome</keyword>
<dbReference type="OrthoDB" id="541375at2759"/>
<feature type="region of interest" description="Disordered" evidence="9">
    <location>
        <begin position="262"/>
        <end position="314"/>
    </location>
</feature>
<evidence type="ECO:0000256" key="7">
    <source>
        <dbReference type="ARBA" id="ARBA00023211"/>
    </source>
</evidence>
<dbReference type="InterPro" id="IPR029058">
    <property type="entry name" value="AB_hydrolase_fold"/>
</dbReference>
<accession>A0A367LP97</accession>
<evidence type="ECO:0000259" key="10">
    <source>
        <dbReference type="Pfam" id="PF01937"/>
    </source>
</evidence>
<dbReference type="Gene3D" id="3.40.50.10880">
    <property type="entry name" value="Uncharacterised protein PF01937, DUF89, domain 3"/>
    <property type="match status" value="1"/>
</dbReference>
<dbReference type="AlphaFoldDB" id="A0A367LP97"/>
<feature type="domain" description="Damage-control phosphatase ARMT1-like metal-binding" evidence="10">
    <location>
        <begin position="816"/>
        <end position="1222"/>
    </location>
</feature>
<dbReference type="Pfam" id="PF01937">
    <property type="entry name" value="ARMT1-like_dom"/>
    <property type="match status" value="1"/>
</dbReference>
<dbReference type="InterPro" id="IPR039763">
    <property type="entry name" value="ARMT1"/>
</dbReference>
<dbReference type="SUPFAM" id="SSF53474">
    <property type="entry name" value="alpha/beta-Hydrolases"/>
    <property type="match status" value="1"/>
</dbReference>
<evidence type="ECO:0000256" key="3">
    <source>
        <dbReference type="ARBA" id="ARBA00001967"/>
    </source>
</evidence>
<gene>
    <name evidence="11" type="ORF">L249_1871</name>
</gene>
<evidence type="ECO:0000256" key="4">
    <source>
        <dbReference type="ARBA" id="ARBA00009519"/>
    </source>
</evidence>
<evidence type="ECO:0000256" key="5">
    <source>
        <dbReference type="ARBA" id="ARBA00022723"/>
    </source>
</evidence>
<keyword evidence="7" id="KW-0464">Manganese</keyword>
<dbReference type="GO" id="GO:0006974">
    <property type="term" value="P:DNA damage response"/>
    <property type="evidence" value="ECO:0007669"/>
    <property type="project" value="TreeGrafter"/>
</dbReference>
<organism evidence="11 12">
    <name type="scientific">Ophiocordyceps polyrhachis-furcata BCC 54312</name>
    <dbReference type="NCBI Taxonomy" id="1330021"/>
    <lineage>
        <taxon>Eukaryota</taxon>
        <taxon>Fungi</taxon>
        <taxon>Dikarya</taxon>
        <taxon>Ascomycota</taxon>
        <taxon>Pezizomycotina</taxon>
        <taxon>Sordariomycetes</taxon>
        <taxon>Hypocreomycetidae</taxon>
        <taxon>Hypocreales</taxon>
        <taxon>Ophiocordycipitaceae</taxon>
        <taxon>Ophiocordyceps</taxon>
    </lineage>
</organism>
<evidence type="ECO:0000256" key="9">
    <source>
        <dbReference type="SAM" id="MobiDB-lite"/>
    </source>
</evidence>
<comment type="catalytic activity">
    <reaction evidence="1">
        <text>beta-D-fructose 1-phosphate + H2O = D-fructose + phosphate</text>
        <dbReference type="Rhea" id="RHEA:35603"/>
        <dbReference type="ChEBI" id="CHEBI:15377"/>
        <dbReference type="ChEBI" id="CHEBI:37721"/>
        <dbReference type="ChEBI" id="CHEBI:43474"/>
        <dbReference type="ChEBI" id="CHEBI:138881"/>
    </reaction>
</comment>
<evidence type="ECO:0000256" key="2">
    <source>
        <dbReference type="ARBA" id="ARBA00001936"/>
    </source>
</evidence>
<dbReference type="Gene3D" id="1.20.930.60">
    <property type="match status" value="1"/>
</dbReference>
<comment type="cofactor">
    <cofactor evidence="3">
        <name>Ni(2+)</name>
        <dbReference type="ChEBI" id="CHEBI:49786"/>
    </cofactor>
</comment>
<comment type="cofactor">
    <cofactor evidence="2">
        <name>Mn(2+)</name>
        <dbReference type="ChEBI" id="CHEBI:29035"/>
    </cofactor>
</comment>
<dbReference type="Proteomes" id="UP000253664">
    <property type="component" value="Unassembled WGS sequence"/>
</dbReference>
<dbReference type="InterPro" id="IPR002791">
    <property type="entry name" value="ARMT1-like_metal-bd"/>
</dbReference>
<comment type="caution">
    <text evidence="11">The sequence shown here is derived from an EMBL/GenBank/DDBJ whole genome shotgun (WGS) entry which is preliminary data.</text>
</comment>